<dbReference type="InterPro" id="IPR013024">
    <property type="entry name" value="GGCT-like"/>
</dbReference>
<comment type="caution">
    <text evidence="7">The sequence shown here is derived from an EMBL/GenBank/DDBJ whole genome shotgun (WGS) entry which is preliminary data.</text>
</comment>
<evidence type="ECO:0000256" key="3">
    <source>
        <dbReference type="ARBA" id="ARBA00023239"/>
    </source>
</evidence>
<comment type="catalytic activity">
    <reaction evidence="6">
        <text>glutathione = L-cysteinylglycine + 5-oxo-L-proline</text>
        <dbReference type="Rhea" id="RHEA:47724"/>
        <dbReference type="ChEBI" id="CHEBI:57925"/>
        <dbReference type="ChEBI" id="CHEBI:58402"/>
        <dbReference type="ChEBI" id="CHEBI:61694"/>
        <dbReference type="EC" id="4.3.2.7"/>
    </reaction>
</comment>
<dbReference type="EC" id="4.3.2.7" evidence="2"/>
<dbReference type="Gene3D" id="3.10.490.10">
    <property type="entry name" value="Gamma-glutamyl cyclotransferase-like"/>
    <property type="match status" value="1"/>
</dbReference>
<dbReference type="GO" id="GO:0006751">
    <property type="term" value="P:glutathione catabolic process"/>
    <property type="evidence" value="ECO:0007669"/>
    <property type="project" value="InterPro"/>
</dbReference>
<dbReference type="GO" id="GO:0061928">
    <property type="term" value="F:glutathione specific gamma-glutamylcyclotransferase activity"/>
    <property type="evidence" value="ECO:0007669"/>
    <property type="project" value="UniProtKB-EC"/>
</dbReference>
<evidence type="ECO:0000313" key="8">
    <source>
        <dbReference type="Proteomes" id="UP000801492"/>
    </source>
</evidence>
<dbReference type="PANTHER" id="PTHR12192:SF2">
    <property type="entry name" value="GLUTATHIONE-SPECIFIC GAMMA-GLUTAMYLCYCLOTRANSFERASE 2"/>
    <property type="match status" value="1"/>
</dbReference>
<dbReference type="Proteomes" id="UP000801492">
    <property type="component" value="Unassembled WGS sequence"/>
</dbReference>
<evidence type="ECO:0000256" key="2">
    <source>
        <dbReference type="ARBA" id="ARBA00012344"/>
    </source>
</evidence>
<organism evidence="7 8">
    <name type="scientific">Ignelater luminosus</name>
    <name type="common">Cucubano</name>
    <name type="synonym">Pyrophorus luminosus</name>
    <dbReference type="NCBI Taxonomy" id="2038154"/>
    <lineage>
        <taxon>Eukaryota</taxon>
        <taxon>Metazoa</taxon>
        <taxon>Ecdysozoa</taxon>
        <taxon>Arthropoda</taxon>
        <taxon>Hexapoda</taxon>
        <taxon>Insecta</taxon>
        <taxon>Pterygota</taxon>
        <taxon>Neoptera</taxon>
        <taxon>Endopterygota</taxon>
        <taxon>Coleoptera</taxon>
        <taxon>Polyphaga</taxon>
        <taxon>Elateriformia</taxon>
        <taxon>Elateroidea</taxon>
        <taxon>Elateridae</taxon>
        <taxon>Agrypninae</taxon>
        <taxon>Pyrophorini</taxon>
        <taxon>Ignelater</taxon>
    </lineage>
</organism>
<dbReference type="SUPFAM" id="SSF110857">
    <property type="entry name" value="Gamma-glutamyl cyclotransferase-like"/>
    <property type="match status" value="1"/>
</dbReference>
<evidence type="ECO:0000313" key="7">
    <source>
        <dbReference type="EMBL" id="KAF2905344.1"/>
    </source>
</evidence>
<name>A0A8K0DJM9_IGNLU</name>
<sequence length="181" mass="20879">MWVFGYGSLIWKVDFPFETRIVGYVKGFERKFYQHSTDHRGTPERPGRVVTLVPSHDEFHVWGIAYKIKDEDIEKVVNHLDYREKGGYKRMKVVFYPKFSDLQPFEITIYVGTKDNLNYAGEADDNSIAQQIVNSVGPSGSNVEYLCNLAKAMREIAPHINDEHLFNIEAKVLHLLNGKIN</sequence>
<dbReference type="PANTHER" id="PTHR12192">
    <property type="entry name" value="CATION TRANSPORT PROTEIN CHAC-RELATED"/>
    <property type="match status" value="1"/>
</dbReference>
<dbReference type="CDD" id="cd06661">
    <property type="entry name" value="GGCT_like"/>
    <property type="match status" value="1"/>
</dbReference>
<dbReference type="EMBL" id="VTPC01000560">
    <property type="protein sequence ID" value="KAF2905344.1"/>
    <property type="molecule type" value="Genomic_DNA"/>
</dbReference>
<dbReference type="Pfam" id="PF04752">
    <property type="entry name" value="ChaC"/>
    <property type="match status" value="1"/>
</dbReference>
<comment type="similarity">
    <text evidence="1">Belongs to the gamma-glutamylcyclotransferase family. ChaC subfamily.</text>
</comment>
<accession>A0A8K0DJM9</accession>
<evidence type="ECO:0000256" key="1">
    <source>
        <dbReference type="ARBA" id="ARBA00009662"/>
    </source>
</evidence>
<dbReference type="InterPro" id="IPR036568">
    <property type="entry name" value="GGCT-like_sf"/>
</dbReference>
<keyword evidence="3" id="KW-0456">Lyase</keyword>
<keyword evidence="8" id="KW-1185">Reference proteome</keyword>
<reference evidence="7" key="1">
    <citation type="submission" date="2019-08" db="EMBL/GenBank/DDBJ databases">
        <title>The genome of the North American firefly Photinus pyralis.</title>
        <authorList>
            <consortium name="Photinus pyralis genome working group"/>
            <person name="Fallon T.R."/>
            <person name="Sander Lower S.E."/>
            <person name="Weng J.-K."/>
        </authorList>
    </citation>
    <scope>NUCLEOTIDE SEQUENCE</scope>
    <source>
        <strain evidence="7">TRF0915ILg1</strain>
        <tissue evidence="7">Whole body</tissue>
    </source>
</reference>
<evidence type="ECO:0000256" key="5">
    <source>
        <dbReference type="ARBA" id="ARBA00045227"/>
    </source>
</evidence>
<dbReference type="InterPro" id="IPR006840">
    <property type="entry name" value="ChaC"/>
</dbReference>
<dbReference type="GO" id="GO:0005737">
    <property type="term" value="C:cytoplasm"/>
    <property type="evidence" value="ECO:0007669"/>
    <property type="project" value="TreeGrafter"/>
</dbReference>
<dbReference type="AlphaFoldDB" id="A0A8K0DJM9"/>
<gene>
    <name evidence="7" type="ORF">ILUMI_00827</name>
</gene>
<protein>
    <recommendedName>
        <fullName evidence="2">glutathione-specific gamma-glutamylcyclotransferase</fullName>
        <ecNumber evidence="2">4.3.2.7</ecNumber>
    </recommendedName>
    <alternativeName>
        <fullName evidence="4">Cation transport regulator-like protein 2</fullName>
    </alternativeName>
</protein>
<comment type="function">
    <text evidence="5">Catalyzes the cleavage of glutathione into 5-oxo-L-proline and a Cys-Gly dipeptide. Acts specifically on glutathione, but not on other gamma-glutamyl peptides.</text>
</comment>
<evidence type="ECO:0000256" key="6">
    <source>
        <dbReference type="ARBA" id="ARBA00048073"/>
    </source>
</evidence>
<dbReference type="OrthoDB" id="1933483at2759"/>
<proteinExistence type="inferred from homology"/>
<evidence type="ECO:0000256" key="4">
    <source>
        <dbReference type="ARBA" id="ARBA00043195"/>
    </source>
</evidence>